<feature type="region of interest" description="Disordered" evidence="1">
    <location>
        <begin position="104"/>
        <end position="141"/>
    </location>
</feature>
<dbReference type="EMBL" id="BBIO01000013">
    <property type="protein sequence ID" value="GAK45896.1"/>
    <property type="molecule type" value="Genomic_DNA"/>
</dbReference>
<evidence type="ECO:0000313" key="3">
    <source>
        <dbReference type="EMBL" id="GAK45896.1"/>
    </source>
</evidence>
<accession>A0A081BCX8</accession>
<dbReference type="AlphaFoldDB" id="A0A081BCX8"/>
<dbReference type="PANTHER" id="PTHR47814">
    <property type="entry name" value="PEPTIDYL-TRNA HYDROLASE ARFB"/>
    <property type="match status" value="1"/>
</dbReference>
<dbReference type="GO" id="GO:0004045">
    <property type="term" value="F:peptidyl-tRNA hydrolase activity"/>
    <property type="evidence" value="ECO:0007669"/>
    <property type="project" value="TreeGrafter"/>
</dbReference>
<dbReference type="InterPro" id="IPR000352">
    <property type="entry name" value="Pep_chain_release_fac_I"/>
</dbReference>
<evidence type="ECO:0000256" key="1">
    <source>
        <dbReference type="SAM" id="MobiDB-lite"/>
    </source>
</evidence>
<evidence type="ECO:0000313" key="4">
    <source>
        <dbReference type="Proteomes" id="UP000028702"/>
    </source>
</evidence>
<keyword evidence="4" id="KW-1185">Reference proteome</keyword>
<dbReference type="GO" id="GO:0003747">
    <property type="term" value="F:translation release factor activity"/>
    <property type="evidence" value="ECO:0007669"/>
    <property type="project" value="InterPro"/>
</dbReference>
<dbReference type="PANTHER" id="PTHR47814:SF1">
    <property type="entry name" value="PEPTIDYL-TRNA HYDROLASE ARFB"/>
    <property type="match status" value="1"/>
</dbReference>
<protein>
    <submittedName>
        <fullName evidence="3">Class I peptide chain release factor</fullName>
    </submittedName>
</protein>
<feature type="domain" description="Prokaryotic-type class I peptide chain release factors" evidence="2">
    <location>
        <begin position="21"/>
        <end position="37"/>
    </location>
</feature>
<dbReference type="FunFam" id="3.30.160.20:FF:000046">
    <property type="entry name" value="Peptidyl-tRNA hydrolase ICT1"/>
    <property type="match status" value="1"/>
</dbReference>
<dbReference type="SUPFAM" id="SSF110916">
    <property type="entry name" value="Peptidyl-tRNA hydrolase domain-like"/>
    <property type="match status" value="1"/>
</dbReference>
<gene>
    <name evidence="3" type="ORF">M2A_2395</name>
</gene>
<sequence length="141" mass="15908">MIPVTPHISLPEEEISLSFIRASGPGGQNVNKVASAVQLRFDVRASRALPYEVKGRLSSIAGSRMTKEGVIVITANRFRTQEANREDAIERLKELIARAAVKPKPRIPTRISRNQKQKRLEEKTKRAHIKRARSGKVRFDE</sequence>
<proteinExistence type="predicted"/>
<dbReference type="eggNOG" id="COG1186">
    <property type="taxonomic scope" value="Bacteria"/>
</dbReference>
<feature type="compositionally biased region" description="Basic residues" evidence="1">
    <location>
        <begin position="125"/>
        <end position="141"/>
    </location>
</feature>
<reference evidence="3 4" key="1">
    <citation type="submission" date="2014-07" db="EMBL/GenBank/DDBJ databases">
        <title>Tepidicaulis marinum gen. nov., sp. nov., a novel marine bacterium denitrifying nitrate to nitrous oxide strictly under microaerobic conditions.</title>
        <authorList>
            <person name="Takeuchi M."/>
            <person name="Yamagishi T."/>
            <person name="Kamagata Y."/>
            <person name="Oshima K."/>
            <person name="Hattori M."/>
            <person name="Katayama T."/>
            <person name="Hanada S."/>
            <person name="Tamaki H."/>
            <person name="Marumo K."/>
            <person name="Maeda H."/>
            <person name="Nedachi M."/>
            <person name="Iwasaki W."/>
            <person name="Suwa Y."/>
            <person name="Sakata S."/>
        </authorList>
    </citation>
    <scope>NUCLEOTIDE SEQUENCE [LARGE SCALE GENOMIC DNA]</scope>
    <source>
        <strain evidence="3 4">MA2</strain>
    </source>
</reference>
<organism evidence="3 4">
    <name type="scientific">Tepidicaulis marinus</name>
    <dbReference type="NCBI Taxonomy" id="1333998"/>
    <lineage>
        <taxon>Bacteria</taxon>
        <taxon>Pseudomonadati</taxon>
        <taxon>Pseudomonadota</taxon>
        <taxon>Alphaproteobacteria</taxon>
        <taxon>Hyphomicrobiales</taxon>
        <taxon>Parvibaculaceae</taxon>
        <taxon>Tepidicaulis</taxon>
    </lineage>
</organism>
<dbReference type="RefSeq" id="WP_045447771.1">
    <property type="nucleotide sequence ID" value="NZ_BBIO01000013.1"/>
</dbReference>
<dbReference type="STRING" id="1333998.M2A_2395"/>
<dbReference type="Proteomes" id="UP000028702">
    <property type="component" value="Unassembled WGS sequence"/>
</dbReference>
<dbReference type="GO" id="GO:0072344">
    <property type="term" value="P:rescue of stalled ribosome"/>
    <property type="evidence" value="ECO:0007669"/>
    <property type="project" value="TreeGrafter"/>
</dbReference>
<evidence type="ECO:0000259" key="2">
    <source>
        <dbReference type="PROSITE" id="PS00745"/>
    </source>
</evidence>
<dbReference type="NCBIfam" id="NF006718">
    <property type="entry name" value="PRK09256.1"/>
    <property type="match status" value="1"/>
</dbReference>
<dbReference type="Pfam" id="PF00472">
    <property type="entry name" value="RF-1"/>
    <property type="match status" value="1"/>
</dbReference>
<dbReference type="GO" id="GO:0043022">
    <property type="term" value="F:ribosome binding"/>
    <property type="evidence" value="ECO:0007669"/>
    <property type="project" value="TreeGrafter"/>
</dbReference>
<dbReference type="PROSITE" id="PS00745">
    <property type="entry name" value="RF_PROK_I"/>
    <property type="match status" value="1"/>
</dbReference>
<dbReference type="Gene3D" id="3.30.160.20">
    <property type="match status" value="1"/>
</dbReference>
<feature type="compositionally biased region" description="Basic residues" evidence="1">
    <location>
        <begin position="104"/>
        <end position="117"/>
    </location>
</feature>
<comment type="caution">
    <text evidence="3">The sequence shown here is derived from an EMBL/GenBank/DDBJ whole genome shotgun (WGS) entry which is preliminary data.</text>
</comment>
<name>A0A081BCX8_9HYPH</name>